<dbReference type="RefSeq" id="WP_090589900.1">
    <property type="nucleotide sequence ID" value="NZ_LT629688.1"/>
</dbReference>
<evidence type="ECO:0000313" key="4">
    <source>
        <dbReference type="Proteomes" id="UP000198546"/>
    </source>
</evidence>
<sequence>MDPVEVRISVRPQAGRGLLVVTMVLVTAMGVFVAVSVADQVLKGEFPLRGLLYAGFLVWMCFTAVRSYREERGLDPLRLVVGPGGITRAGGRAIPWSEIDAVRYRPPRPPLSWIGRSGSVAVVQQSQTRFAARAGVRPEATRISASQLDHSAVEIMDAIALHAPEPLRARLPAPWGARDGSSPRAGTRSAP</sequence>
<protein>
    <recommendedName>
        <fullName evidence="5">PH domain-containing protein</fullName>
    </recommendedName>
</protein>
<keyword evidence="2" id="KW-1133">Transmembrane helix</keyword>
<keyword evidence="2" id="KW-0472">Membrane</keyword>
<evidence type="ECO:0000256" key="1">
    <source>
        <dbReference type="SAM" id="MobiDB-lite"/>
    </source>
</evidence>
<name>A0A1G6SDB9_9ACTN</name>
<accession>A0A1G6SDB9</accession>
<dbReference type="Proteomes" id="UP000198546">
    <property type="component" value="Chromosome i"/>
</dbReference>
<evidence type="ECO:0000313" key="3">
    <source>
        <dbReference type="EMBL" id="SDD14147.1"/>
    </source>
</evidence>
<evidence type="ECO:0008006" key="5">
    <source>
        <dbReference type="Google" id="ProtNLM"/>
    </source>
</evidence>
<feature type="transmembrane region" description="Helical" evidence="2">
    <location>
        <begin position="17"/>
        <end position="38"/>
    </location>
</feature>
<feature type="region of interest" description="Disordered" evidence="1">
    <location>
        <begin position="171"/>
        <end position="191"/>
    </location>
</feature>
<dbReference type="AlphaFoldDB" id="A0A1G6SDB9"/>
<feature type="transmembrane region" description="Helical" evidence="2">
    <location>
        <begin position="50"/>
        <end position="68"/>
    </location>
</feature>
<gene>
    <name evidence="3" type="ORF">SAMN04489747_0278</name>
</gene>
<keyword evidence="2" id="KW-0812">Transmembrane</keyword>
<dbReference type="EMBL" id="LT629688">
    <property type="protein sequence ID" value="SDD14147.1"/>
    <property type="molecule type" value="Genomic_DNA"/>
</dbReference>
<proteinExistence type="predicted"/>
<dbReference type="STRING" id="675864.SAMN04489747_0278"/>
<organism evidence="3 4">
    <name type="scientific">Auraticoccus monumenti</name>
    <dbReference type="NCBI Taxonomy" id="675864"/>
    <lineage>
        <taxon>Bacteria</taxon>
        <taxon>Bacillati</taxon>
        <taxon>Actinomycetota</taxon>
        <taxon>Actinomycetes</taxon>
        <taxon>Propionibacteriales</taxon>
        <taxon>Propionibacteriaceae</taxon>
        <taxon>Auraticoccus</taxon>
    </lineage>
</organism>
<keyword evidence="4" id="KW-1185">Reference proteome</keyword>
<reference evidence="3 4" key="1">
    <citation type="submission" date="2016-10" db="EMBL/GenBank/DDBJ databases">
        <authorList>
            <person name="de Groot N.N."/>
        </authorList>
    </citation>
    <scope>NUCLEOTIDE SEQUENCE [LARGE SCALE GENOMIC DNA]</scope>
    <source>
        <strain evidence="3 4">MON 2.2</strain>
    </source>
</reference>
<evidence type="ECO:0000256" key="2">
    <source>
        <dbReference type="SAM" id="Phobius"/>
    </source>
</evidence>